<evidence type="ECO:0000256" key="1">
    <source>
        <dbReference type="ARBA" id="ARBA00001936"/>
    </source>
</evidence>
<accession>A0A0F9JHW3</accession>
<sequence length="39" mass="4378">KLLDEAPDAYKPIEVVMEDSKDLVEPVAVLSQFINYKGL</sequence>
<evidence type="ECO:0000256" key="2">
    <source>
        <dbReference type="ARBA" id="ARBA00012726"/>
    </source>
</evidence>
<dbReference type="GO" id="GO:0005525">
    <property type="term" value="F:GTP binding"/>
    <property type="evidence" value="ECO:0007669"/>
    <property type="project" value="UniProtKB-KW"/>
</dbReference>
<evidence type="ECO:0000256" key="6">
    <source>
        <dbReference type="ARBA" id="ARBA00023134"/>
    </source>
</evidence>
<reference evidence="9" key="1">
    <citation type="journal article" date="2015" name="Nature">
        <title>Complex archaea that bridge the gap between prokaryotes and eukaryotes.</title>
        <authorList>
            <person name="Spang A."/>
            <person name="Saw J.H."/>
            <person name="Jorgensen S.L."/>
            <person name="Zaremba-Niedzwiedzka K."/>
            <person name="Martijn J."/>
            <person name="Lind A.E."/>
            <person name="van Eijk R."/>
            <person name="Schleper C."/>
            <person name="Guy L."/>
            <person name="Ettema T.J."/>
        </authorList>
    </citation>
    <scope>NUCLEOTIDE SEQUENCE</scope>
</reference>
<comment type="catalytic activity">
    <reaction evidence="8">
        <text>a 3'-end 3'-phospho-ribonucleotide-RNA + a 5'-end dephospho-ribonucleoside-RNA + GTP = a ribonucleotidyl-ribonucleotide-RNA + GMP + diphosphate</text>
        <dbReference type="Rhea" id="RHEA:68076"/>
        <dbReference type="Rhea" id="RHEA-COMP:10463"/>
        <dbReference type="Rhea" id="RHEA-COMP:13936"/>
        <dbReference type="Rhea" id="RHEA-COMP:17355"/>
        <dbReference type="ChEBI" id="CHEBI:33019"/>
        <dbReference type="ChEBI" id="CHEBI:37565"/>
        <dbReference type="ChEBI" id="CHEBI:58115"/>
        <dbReference type="ChEBI" id="CHEBI:83062"/>
        <dbReference type="ChEBI" id="CHEBI:138284"/>
        <dbReference type="ChEBI" id="CHEBI:173118"/>
        <dbReference type="EC" id="6.5.1.8"/>
    </reaction>
</comment>
<evidence type="ECO:0000256" key="7">
    <source>
        <dbReference type="ARBA" id="ARBA00023211"/>
    </source>
</evidence>
<evidence type="ECO:0000256" key="3">
    <source>
        <dbReference type="ARBA" id="ARBA00022598"/>
    </source>
</evidence>
<keyword evidence="3" id="KW-0436">Ligase</keyword>
<comment type="caution">
    <text evidence="9">The sequence shown here is derived from an EMBL/GenBank/DDBJ whole genome shotgun (WGS) entry which is preliminary data.</text>
</comment>
<dbReference type="EC" id="6.5.1.8" evidence="2"/>
<keyword evidence="4" id="KW-0479">Metal-binding</keyword>
<dbReference type="Gene3D" id="3.90.1860.10">
    <property type="entry name" value="tRNA-splicing ligase RtcB"/>
    <property type="match status" value="1"/>
</dbReference>
<evidence type="ECO:0000256" key="4">
    <source>
        <dbReference type="ARBA" id="ARBA00022723"/>
    </source>
</evidence>
<gene>
    <name evidence="9" type="ORF">LCGC14_1755080</name>
</gene>
<dbReference type="EMBL" id="LAZR01016244">
    <property type="protein sequence ID" value="KKM05336.1"/>
    <property type="molecule type" value="Genomic_DNA"/>
</dbReference>
<evidence type="ECO:0000256" key="5">
    <source>
        <dbReference type="ARBA" id="ARBA00022741"/>
    </source>
</evidence>
<dbReference type="AlphaFoldDB" id="A0A0F9JHW3"/>
<protein>
    <recommendedName>
        <fullName evidence="2">3'-phosphate/5'-hydroxy nucleic acid ligase</fullName>
        <ecNumber evidence="2">6.5.1.8</ecNumber>
    </recommendedName>
</protein>
<dbReference type="SUPFAM" id="SSF103365">
    <property type="entry name" value="Hypothetical protein PH1602"/>
    <property type="match status" value="1"/>
</dbReference>
<dbReference type="InterPro" id="IPR036025">
    <property type="entry name" value="RtcB-like_sf"/>
</dbReference>
<feature type="non-terminal residue" evidence="9">
    <location>
        <position position="1"/>
    </location>
</feature>
<dbReference type="GO" id="GO:0170057">
    <property type="term" value="F:RNA ligase (GTP) activity"/>
    <property type="evidence" value="ECO:0007669"/>
    <property type="project" value="UniProtKB-EC"/>
</dbReference>
<dbReference type="GO" id="GO:0046872">
    <property type="term" value="F:metal ion binding"/>
    <property type="evidence" value="ECO:0007669"/>
    <property type="project" value="UniProtKB-KW"/>
</dbReference>
<evidence type="ECO:0000256" key="8">
    <source>
        <dbReference type="ARBA" id="ARBA00047746"/>
    </source>
</evidence>
<name>A0A0F9JHW3_9ZZZZ</name>
<keyword evidence="7" id="KW-0464">Manganese</keyword>
<keyword evidence="5" id="KW-0547">Nucleotide-binding</keyword>
<keyword evidence="6" id="KW-0342">GTP-binding</keyword>
<organism evidence="9">
    <name type="scientific">marine sediment metagenome</name>
    <dbReference type="NCBI Taxonomy" id="412755"/>
    <lineage>
        <taxon>unclassified sequences</taxon>
        <taxon>metagenomes</taxon>
        <taxon>ecological metagenomes</taxon>
    </lineage>
</organism>
<dbReference type="Pfam" id="PF01139">
    <property type="entry name" value="RtcB"/>
    <property type="match status" value="1"/>
</dbReference>
<dbReference type="InterPro" id="IPR001233">
    <property type="entry name" value="RtcB"/>
</dbReference>
<dbReference type="GO" id="GO:0006396">
    <property type="term" value="P:RNA processing"/>
    <property type="evidence" value="ECO:0007669"/>
    <property type="project" value="InterPro"/>
</dbReference>
<comment type="cofactor">
    <cofactor evidence="1">
        <name>Mn(2+)</name>
        <dbReference type="ChEBI" id="CHEBI:29035"/>
    </cofactor>
</comment>
<proteinExistence type="predicted"/>
<evidence type="ECO:0000313" key="9">
    <source>
        <dbReference type="EMBL" id="KKM05336.1"/>
    </source>
</evidence>